<dbReference type="Proteomes" id="UP000526083">
    <property type="component" value="Unassembled WGS sequence"/>
</dbReference>
<dbReference type="PIRSF" id="PIRSF016184">
    <property type="entry name" value="PhzC_PhzF"/>
    <property type="match status" value="1"/>
</dbReference>
<dbReference type="Gene3D" id="3.10.310.10">
    <property type="entry name" value="Diaminopimelate Epimerase, Chain A, domain 1"/>
    <property type="match status" value="2"/>
</dbReference>
<evidence type="ECO:0000256" key="3">
    <source>
        <dbReference type="PIRSR" id="PIRSR016184-1"/>
    </source>
</evidence>
<dbReference type="SUPFAM" id="SSF54506">
    <property type="entry name" value="Diaminopimelate epimerase-like"/>
    <property type="match status" value="1"/>
</dbReference>
<dbReference type="InterPro" id="IPR003719">
    <property type="entry name" value="Phenazine_PhzF-like"/>
</dbReference>
<dbReference type="PANTHER" id="PTHR13774">
    <property type="entry name" value="PHENAZINE BIOSYNTHESIS PROTEIN"/>
    <property type="match status" value="1"/>
</dbReference>
<dbReference type="Pfam" id="PF02567">
    <property type="entry name" value="PhzC-PhzF"/>
    <property type="match status" value="1"/>
</dbReference>
<dbReference type="GO" id="GO:0016853">
    <property type="term" value="F:isomerase activity"/>
    <property type="evidence" value="ECO:0007669"/>
    <property type="project" value="UniProtKB-KW"/>
</dbReference>
<name>A0A7W3PK29_9MICO</name>
<dbReference type="GO" id="GO:0005737">
    <property type="term" value="C:cytoplasm"/>
    <property type="evidence" value="ECO:0007669"/>
    <property type="project" value="TreeGrafter"/>
</dbReference>
<comment type="similarity">
    <text evidence="1">Belongs to the PhzF family.</text>
</comment>
<evidence type="ECO:0000313" key="4">
    <source>
        <dbReference type="EMBL" id="MBA8815115.1"/>
    </source>
</evidence>
<protein>
    <submittedName>
        <fullName evidence="4">PhzF family phenazine biosynthesis protein</fullName>
    </submittedName>
</protein>
<dbReference type="NCBIfam" id="TIGR00654">
    <property type="entry name" value="PhzF_family"/>
    <property type="match status" value="1"/>
</dbReference>
<dbReference type="AlphaFoldDB" id="A0A7W3PK29"/>
<keyword evidence="5" id="KW-1185">Reference proteome</keyword>
<gene>
    <name evidence="4" type="ORF">FHX48_000167</name>
</gene>
<proteinExistence type="inferred from homology"/>
<feature type="active site" evidence="3">
    <location>
        <position position="59"/>
    </location>
</feature>
<evidence type="ECO:0000256" key="2">
    <source>
        <dbReference type="ARBA" id="ARBA00023235"/>
    </source>
</evidence>
<evidence type="ECO:0000313" key="5">
    <source>
        <dbReference type="Proteomes" id="UP000526083"/>
    </source>
</evidence>
<keyword evidence="2" id="KW-0413">Isomerase</keyword>
<dbReference type="PANTHER" id="PTHR13774:SF39">
    <property type="entry name" value="BIOSYNTHESIS PROTEIN, PUTATIVE-RELATED"/>
    <property type="match status" value="1"/>
</dbReference>
<accession>A0A7W3PK29</accession>
<reference evidence="4 5" key="1">
    <citation type="submission" date="2020-07" db="EMBL/GenBank/DDBJ databases">
        <title>Sequencing the genomes of 1000 actinobacteria strains.</title>
        <authorList>
            <person name="Klenk H.-P."/>
        </authorList>
    </citation>
    <scope>NUCLEOTIDE SEQUENCE [LARGE SCALE GENOMIC DNA]</scope>
    <source>
        <strain evidence="4 5">DSM 27576</strain>
    </source>
</reference>
<dbReference type="EMBL" id="JACGWY010000001">
    <property type="protein sequence ID" value="MBA8815115.1"/>
    <property type="molecule type" value="Genomic_DNA"/>
</dbReference>
<comment type="caution">
    <text evidence="4">The sequence shown here is derived from an EMBL/GenBank/DDBJ whole genome shotgun (WGS) entry which is preliminary data.</text>
</comment>
<evidence type="ECO:0000256" key="1">
    <source>
        <dbReference type="ARBA" id="ARBA00008270"/>
    </source>
</evidence>
<organism evidence="4 5">
    <name type="scientific">Microbacterium halimionae</name>
    <dbReference type="NCBI Taxonomy" id="1526413"/>
    <lineage>
        <taxon>Bacteria</taxon>
        <taxon>Bacillati</taxon>
        <taxon>Actinomycetota</taxon>
        <taxon>Actinomycetes</taxon>
        <taxon>Micrococcales</taxon>
        <taxon>Microbacteriaceae</taxon>
        <taxon>Microbacterium</taxon>
    </lineage>
</organism>
<sequence>MPNSRPSEARLPESQPAVLRYAAFTAGGVGGNPAGIVFDAESLSDAAMQQIATDVDYAETAFISASRSAELTIRYFSPVAEVPFCGHATIATAVAMVERGLTAPGEVTCHTRVGDVVIQTTVADSRVRASFTSVPPSVAKFPSKSLQRVLEAIGLTESDLDERMPPAIPNAGSPHPTIVIADRAVFDSFTFDPRVVRSLMDAEGWPATITVLHAPEAGEVWARNIFPVGRITEDPATGSAAAATGAYLRAFGLVSPPATITIHQGEHVGRPSVLTVTIPPDGGITVAGMASEISE</sequence>
<dbReference type="RefSeq" id="WP_310734762.1">
    <property type="nucleotide sequence ID" value="NZ_JAAOZB010000001.1"/>
</dbReference>